<feature type="domain" description="N-acetyltransferase" evidence="1">
    <location>
        <begin position="3"/>
        <end position="147"/>
    </location>
</feature>
<accession>A0A9X2NAD5</accession>
<dbReference type="InterPro" id="IPR000182">
    <property type="entry name" value="GNAT_dom"/>
</dbReference>
<gene>
    <name evidence="2" type="ORF">M8542_12170</name>
</gene>
<dbReference type="GO" id="GO:0016747">
    <property type="term" value="F:acyltransferase activity, transferring groups other than amino-acyl groups"/>
    <property type="evidence" value="ECO:0007669"/>
    <property type="project" value="InterPro"/>
</dbReference>
<evidence type="ECO:0000259" key="1">
    <source>
        <dbReference type="PROSITE" id="PS51186"/>
    </source>
</evidence>
<dbReference type="Pfam" id="PF13508">
    <property type="entry name" value="Acetyltransf_7"/>
    <property type="match status" value="1"/>
</dbReference>
<evidence type="ECO:0000313" key="3">
    <source>
        <dbReference type="Proteomes" id="UP001144096"/>
    </source>
</evidence>
<dbReference type="SUPFAM" id="SSF55729">
    <property type="entry name" value="Acyl-CoA N-acyltransferases (Nat)"/>
    <property type="match status" value="1"/>
</dbReference>
<dbReference type="PROSITE" id="PS51186">
    <property type="entry name" value="GNAT"/>
    <property type="match status" value="1"/>
</dbReference>
<dbReference type="EMBL" id="JAMXQV010000005">
    <property type="protein sequence ID" value="MCR6483572.1"/>
    <property type="molecule type" value="Genomic_DNA"/>
</dbReference>
<dbReference type="Proteomes" id="UP001144096">
    <property type="component" value="Unassembled WGS sequence"/>
</dbReference>
<sequence>MRWTFRAATANDSEWLADLKAEAMRPDLERLGLWNRDWARGRFLAGFVPANTRVVTLDGEDVGSIAVRPEPDARWIEHFYLSPVVHGRGIGGEVLAAVLRETADRPPFRLAIDRGNRVRGLYERHGFVHIRDDARNGIDQIFERPAG</sequence>
<dbReference type="CDD" id="cd04301">
    <property type="entry name" value="NAT_SF"/>
    <property type="match status" value="1"/>
</dbReference>
<dbReference type="InterPro" id="IPR016181">
    <property type="entry name" value="Acyl_CoA_acyltransferase"/>
</dbReference>
<dbReference type="AlphaFoldDB" id="A0A9X2NAD5"/>
<dbReference type="Gene3D" id="3.40.630.30">
    <property type="match status" value="1"/>
</dbReference>
<dbReference type="RefSeq" id="WP_257920208.1">
    <property type="nucleotide sequence ID" value="NZ_JAMXQV010000005.1"/>
</dbReference>
<proteinExistence type="predicted"/>
<protein>
    <submittedName>
        <fullName evidence="2">GNAT family N-acetyltransferase</fullName>
    </submittedName>
</protein>
<comment type="caution">
    <text evidence="2">The sequence shown here is derived from an EMBL/GenBank/DDBJ whole genome shotgun (WGS) entry which is preliminary data.</text>
</comment>
<organism evidence="2 3">
    <name type="scientific">Amycolatopsis iheyensis</name>
    <dbReference type="NCBI Taxonomy" id="2945988"/>
    <lineage>
        <taxon>Bacteria</taxon>
        <taxon>Bacillati</taxon>
        <taxon>Actinomycetota</taxon>
        <taxon>Actinomycetes</taxon>
        <taxon>Pseudonocardiales</taxon>
        <taxon>Pseudonocardiaceae</taxon>
        <taxon>Amycolatopsis</taxon>
    </lineage>
</organism>
<evidence type="ECO:0000313" key="2">
    <source>
        <dbReference type="EMBL" id="MCR6483572.1"/>
    </source>
</evidence>
<keyword evidence="3" id="KW-1185">Reference proteome</keyword>
<reference evidence="2" key="1">
    <citation type="submission" date="2022-06" db="EMBL/GenBank/DDBJ databases">
        <title>Amycolatopsis iheyaensis sp. nov., a new species of the genus Amycolatopsis isolated from soil in Iheya island, Japan.</title>
        <authorList>
            <person name="Ngamcharungchit C."/>
            <person name="Kanto H."/>
            <person name="Take A."/>
            <person name="Intra B."/>
            <person name="Matsumoto A."/>
            <person name="Panbangred W."/>
            <person name="Inahashi Y."/>
        </authorList>
    </citation>
    <scope>NUCLEOTIDE SEQUENCE</scope>
    <source>
        <strain evidence="2">OK19-0408</strain>
    </source>
</reference>
<name>A0A9X2NAD5_9PSEU</name>